<dbReference type="GO" id="GO:0005615">
    <property type="term" value="C:extracellular space"/>
    <property type="evidence" value="ECO:0007669"/>
    <property type="project" value="TreeGrafter"/>
</dbReference>
<dbReference type="GO" id="GO:0006508">
    <property type="term" value="P:proteolysis"/>
    <property type="evidence" value="ECO:0007669"/>
    <property type="project" value="UniProtKB-KW"/>
</dbReference>
<proteinExistence type="inferred from homology"/>
<dbReference type="EMBL" id="BQFW01000006">
    <property type="protein sequence ID" value="GJJ71865.1"/>
    <property type="molecule type" value="Genomic_DNA"/>
</dbReference>
<organism evidence="13 14">
    <name type="scientific">Entomortierella parvispora</name>
    <dbReference type="NCBI Taxonomy" id="205924"/>
    <lineage>
        <taxon>Eukaryota</taxon>
        <taxon>Fungi</taxon>
        <taxon>Fungi incertae sedis</taxon>
        <taxon>Mucoromycota</taxon>
        <taxon>Mortierellomycotina</taxon>
        <taxon>Mortierellomycetes</taxon>
        <taxon>Mortierellales</taxon>
        <taxon>Mortierellaceae</taxon>
        <taxon>Entomortierella</taxon>
    </lineage>
</organism>
<accession>A0A9P3H858</accession>
<feature type="chain" id="PRO_5040197940" description="Peptidase M14 domain-containing protein" evidence="11">
    <location>
        <begin position="22"/>
        <end position="544"/>
    </location>
</feature>
<reference evidence="13" key="2">
    <citation type="journal article" date="2022" name="Microbiol. Resour. Announc.">
        <title>Whole-Genome Sequence of Entomortierella parvispora E1425, a Mucoromycotan Fungus Associated with Burkholderiaceae-Related Endosymbiotic Bacteria.</title>
        <authorList>
            <person name="Herlambang A."/>
            <person name="Guo Y."/>
            <person name="Takashima Y."/>
            <person name="Narisawa K."/>
            <person name="Ohta H."/>
            <person name="Nishizawa T."/>
        </authorList>
    </citation>
    <scope>NUCLEOTIDE SEQUENCE</scope>
    <source>
        <strain evidence="13">E1425</strain>
    </source>
</reference>
<keyword evidence="6 11" id="KW-0732">Signal</keyword>
<evidence type="ECO:0000256" key="11">
    <source>
        <dbReference type="SAM" id="SignalP"/>
    </source>
</evidence>
<reference evidence="13" key="1">
    <citation type="submission" date="2021-11" db="EMBL/GenBank/DDBJ databases">
        <authorList>
            <person name="Herlambang A."/>
            <person name="Guo Y."/>
            <person name="Takashima Y."/>
            <person name="Nishizawa T."/>
        </authorList>
    </citation>
    <scope>NUCLEOTIDE SEQUENCE</scope>
    <source>
        <strain evidence="13">E1425</strain>
    </source>
</reference>
<evidence type="ECO:0000256" key="2">
    <source>
        <dbReference type="ARBA" id="ARBA00005988"/>
    </source>
</evidence>
<dbReference type="CDD" id="cd03860">
    <property type="entry name" value="M14_CP_A-B_like"/>
    <property type="match status" value="1"/>
</dbReference>
<dbReference type="SMART" id="SM00631">
    <property type="entry name" value="Zn_pept"/>
    <property type="match status" value="1"/>
</dbReference>
<evidence type="ECO:0000256" key="8">
    <source>
        <dbReference type="ARBA" id="ARBA00022833"/>
    </source>
</evidence>
<dbReference type="Proteomes" id="UP000827284">
    <property type="component" value="Unassembled WGS sequence"/>
</dbReference>
<comment type="cofactor">
    <cofactor evidence="1">
        <name>Zn(2+)</name>
        <dbReference type="ChEBI" id="CHEBI:29105"/>
    </cofactor>
</comment>
<keyword evidence="9" id="KW-0482">Metalloprotease</keyword>
<dbReference type="PANTHER" id="PTHR11705:SF143">
    <property type="entry name" value="SLL0236 PROTEIN"/>
    <property type="match status" value="1"/>
</dbReference>
<dbReference type="SUPFAM" id="SSF53187">
    <property type="entry name" value="Zn-dependent exopeptidases"/>
    <property type="match status" value="1"/>
</dbReference>
<evidence type="ECO:0000259" key="12">
    <source>
        <dbReference type="PROSITE" id="PS52035"/>
    </source>
</evidence>
<evidence type="ECO:0000256" key="5">
    <source>
        <dbReference type="ARBA" id="ARBA00022723"/>
    </source>
</evidence>
<evidence type="ECO:0000256" key="9">
    <source>
        <dbReference type="ARBA" id="ARBA00023049"/>
    </source>
</evidence>
<dbReference type="Pfam" id="PF00246">
    <property type="entry name" value="Peptidase_M14"/>
    <property type="match status" value="1"/>
</dbReference>
<dbReference type="FunFam" id="3.40.630.10:FF:000084">
    <property type="entry name" value="Carboxypeptidase B2"/>
    <property type="match status" value="1"/>
</dbReference>
<name>A0A9P3H858_9FUNG</name>
<feature type="signal peptide" evidence="11">
    <location>
        <begin position="1"/>
        <end position="21"/>
    </location>
</feature>
<sequence>MKIFLTISAVLSLALLTAGQATEDHSQLVFGGHRSHTRPSLNLEGGITKVSYPPELKNHALVRFNGRKHHDVVFHHPGEWMYLDEHNLKPHDDPLERMLDHLDVWSRSADSEEILAHFTAHQFEHFERMMRLKGVPEGKDDWEVVERNLQDVADREATQITNKNIENRLQELAQGEDAFLTEIDDSGEEVESSGLFFDGLNQVMKKKHGKKDKPKKKRVNLDTWFTNYHPHNEIKDFFLQLADDYPELVTFIPSIGQTVEGRDIFAVRITEKEEDGSVKEKPQIWWQGLQHAREWAGGSTVQYLAHHFTSNFGKKDGVTAALRDVELIIVPVMNIDGYDYTWNKNRLWRKNRRQNSLGSWGVDLNRNWDDHFAEGGSSAFPWSETYHGPSAASEPEVQAMQKFFGEQKRIVGAIDFHCYSQLVLRPQGWTTKPSIHEEEHKFVGDKIVSLIKSVHGKKYISEPSIALYKTTGAGSDYFYGDKAKADNNGQSIYSYTIELRPSDTNPGGRSGFILPPEEIVPLGEEIVAAMDFFVAYVVANPLKG</sequence>
<evidence type="ECO:0000313" key="14">
    <source>
        <dbReference type="Proteomes" id="UP000827284"/>
    </source>
</evidence>
<comment type="caution">
    <text evidence="13">The sequence shown here is derived from an EMBL/GenBank/DDBJ whole genome shotgun (WGS) entry which is preliminary data.</text>
</comment>
<dbReference type="PANTHER" id="PTHR11705">
    <property type="entry name" value="PROTEASE FAMILY M14 CARBOXYPEPTIDASE A,B"/>
    <property type="match status" value="1"/>
</dbReference>
<protein>
    <recommendedName>
        <fullName evidence="12">Peptidase M14 domain-containing protein</fullName>
    </recommendedName>
</protein>
<keyword evidence="5" id="KW-0479">Metal-binding</keyword>
<feature type="domain" description="Peptidase M14" evidence="12">
    <location>
        <begin position="227"/>
        <end position="537"/>
    </location>
</feature>
<dbReference type="AlphaFoldDB" id="A0A9P3H858"/>
<feature type="active site" description="Proton donor/acceptor" evidence="10">
    <location>
        <position position="498"/>
    </location>
</feature>
<evidence type="ECO:0000256" key="1">
    <source>
        <dbReference type="ARBA" id="ARBA00001947"/>
    </source>
</evidence>
<dbReference type="GO" id="GO:0004181">
    <property type="term" value="F:metallocarboxypeptidase activity"/>
    <property type="evidence" value="ECO:0007669"/>
    <property type="project" value="InterPro"/>
</dbReference>
<dbReference type="OrthoDB" id="3626597at2759"/>
<dbReference type="Gene3D" id="3.40.630.10">
    <property type="entry name" value="Zn peptidases"/>
    <property type="match status" value="1"/>
</dbReference>
<keyword evidence="14" id="KW-1185">Reference proteome</keyword>
<gene>
    <name evidence="13" type="ORF">EMPS_04222</name>
</gene>
<evidence type="ECO:0000256" key="6">
    <source>
        <dbReference type="ARBA" id="ARBA00022729"/>
    </source>
</evidence>
<dbReference type="PROSITE" id="PS52035">
    <property type="entry name" value="PEPTIDASE_M14"/>
    <property type="match status" value="1"/>
</dbReference>
<keyword evidence="3" id="KW-0121">Carboxypeptidase</keyword>
<dbReference type="GO" id="GO:0008270">
    <property type="term" value="F:zinc ion binding"/>
    <property type="evidence" value="ECO:0007669"/>
    <property type="project" value="InterPro"/>
</dbReference>
<comment type="similarity">
    <text evidence="2 10">Belongs to the peptidase M14 family.</text>
</comment>
<evidence type="ECO:0000256" key="3">
    <source>
        <dbReference type="ARBA" id="ARBA00022645"/>
    </source>
</evidence>
<keyword evidence="4" id="KW-0645">Protease</keyword>
<evidence type="ECO:0000313" key="13">
    <source>
        <dbReference type="EMBL" id="GJJ71865.1"/>
    </source>
</evidence>
<evidence type="ECO:0000256" key="10">
    <source>
        <dbReference type="PROSITE-ProRule" id="PRU01379"/>
    </source>
</evidence>
<evidence type="ECO:0000256" key="4">
    <source>
        <dbReference type="ARBA" id="ARBA00022670"/>
    </source>
</evidence>
<evidence type="ECO:0000256" key="7">
    <source>
        <dbReference type="ARBA" id="ARBA00022801"/>
    </source>
</evidence>
<keyword evidence="7" id="KW-0378">Hydrolase</keyword>
<keyword evidence="8" id="KW-0862">Zinc</keyword>
<dbReference type="PRINTS" id="PR00765">
    <property type="entry name" value="CRBOXYPTASEA"/>
</dbReference>
<dbReference type="InterPro" id="IPR000834">
    <property type="entry name" value="Peptidase_M14"/>
</dbReference>